<feature type="binding site" evidence="6">
    <location>
        <position position="95"/>
    </location>
    <ligand>
        <name>5-phospho-alpha-D-ribose 1-diphosphate</name>
        <dbReference type="ChEBI" id="CHEBI:58017"/>
        <note>ligand shared between dimeric partners</note>
    </ligand>
</feature>
<evidence type="ECO:0000256" key="3">
    <source>
        <dbReference type="ARBA" id="ARBA00022676"/>
    </source>
</evidence>
<comment type="caution">
    <text evidence="6">Lacks conserved residue(s) required for the propagation of feature annotation.</text>
</comment>
<dbReference type="GO" id="GO:0019856">
    <property type="term" value="P:pyrimidine nucleobase biosynthetic process"/>
    <property type="evidence" value="ECO:0007669"/>
    <property type="project" value="TreeGrafter"/>
</dbReference>
<keyword evidence="4 6" id="KW-0808">Transferase</keyword>
<evidence type="ECO:0000313" key="9">
    <source>
        <dbReference type="Proteomes" id="UP000249467"/>
    </source>
</evidence>
<dbReference type="SUPFAM" id="SSF53271">
    <property type="entry name" value="PRTase-like"/>
    <property type="match status" value="1"/>
</dbReference>
<dbReference type="GO" id="GO:0000287">
    <property type="term" value="F:magnesium ion binding"/>
    <property type="evidence" value="ECO:0007669"/>
    <property type="project" value="UniProtKB-UniRule"/>
</dbReference>
<protein>
    <recommendedName>
        <fullName evidence="2 6">Orotate phosphoribosyltransferase</fullName>
        <shortName evidence="6">OPRT</shortName>
        <shortName evidence="6">OPRTase</shortName>
        <ecNumber evidence="2 6">2.4.2.10</ecNumber>
    </recommendedName>
</protein>
<dbReference type="Pfam" id="PF00156">
    <property type="entry name" value="Pribosyltran"/>
    <property type="match status" value="1"/>
</dbReference>
<dbReference type="EMBL" id="QBML01000027">
    <property type="protein sequence ID" value="PZO37896.1"/>
    <property type="molecule type" value="Genomic_DNA"/>
</dbReference>
<feature type="binding site" description="in other chain" evidence="6">
    <location>
        <position position="26"/>
    </location>
    <ligand>
        <name>5-phospho-alpha-D-ribose 1-diphosphate</name>
        <dbReference type="ChEBI" id="CHEBI:58017"/>
        <note>ligand shared between dimeric partners</note>
    </ligand>
</feature>
<dbReference type="HAMAP" id="MF_01208">
    <property type="entry name" value="PyrE"/>
    <property type="match status" value="1"/>
</dbReference>
<feature type="binding site" evidence="6">
    <location>
        <position position="121"/>
    </location>
    <ligand>
        <name>orotate</name>
        <dbReference type="ChEBI" id="CHEBI:30839"/>
    </ligand>
</feature>
<gene>
    <name evidence="6 8" type="primary">pyrE</name>
    <name evidence="8" type="ORF">DCF19_17695</name>
</gene>
<dbReference type="GO" id="GO:0044205">
    <property type="term" value="P:'de novo' UMP biosynthetic process"/>
    <property type="evidence" value="ECO:0007669"/>
    <property type="project" value="UniProtKB-UniRule"/>
</dbReference>
<feature type="binding site" evidence="6">
    <location>
        <position position="149"/>
    </location>
    <ligand>
        <name>orotate</name>
        <dbReference type="ChEBI" id="CHEBI:30839"/>
    </ligand>
</feature>
<feature type="domain" description="Phosphoribosyltransferase" evidence="7">
    <location>
        <begin position="41"/>
        <end position="152"/>
    </location>
</feature>
<reference evidence="8 9" key="1">
    <citation type="submission" date="2018-04" db="EMBL/GenBank/DDBJ databases">
        <authorList>
            <person name="Go L.Y."/>
            <person name="Mitchell J.A."/>
        </authorList>
    </citation>
    <scope>NUCLEOTIDE SEQUENCE [LARGE SCALE GENOMIC DNA]</scope>
    <source>
        <strain evidence="8">ULC066bin1</strain>
    </source>
</reference>
<reference evidence="8 9" key="2">
    <citation type="submission" date="2018-06" db="EMBL/GenBank/DDBJ databases">
        <title>Metagenomic assembly of (sub)arctic Cyanobacteria and their associated microbiome from non-axenic cultures.</title>
        <authorList>
            <person name="Baurain D."/>
        </authorList>
    </citation>
    <scope>NUCLEOTIDE SEQUENCE [LARGE SCALE GENOMIC DNA]</scope>
    <source>
        <strain evidence="8">ULC066bin1</strain>
    </source>
</reference>
<comment type="subunit">
    <text evidence="6">Homodimer.</text>
</comment>
<dbReference type="NCBIfam" id="TIGR00336">
    <property type="entry name" value="pyrE"/>
    <property type="match status" value="1"/>
</dbReference>
<accession>A0A2W4W035</accession>
<evidence type="ECO:0000256" key="5">
    <source>
        <dbReference type="ARBA" id="ARBA00022975"/>
    </source>
</evidence>
<comment type="catalytic activity">
    <reaction evidence="6">
        <text>orotidine 5'-phosphate + diphosphate = orotate + 5-phospho-alpha-D-ribose 1-diphosphate</text>
        <dbReference type="Rhea" id="RHEA:10380"/>
        <dbReference type="ChEBI" id="CHEBI:30839"/>
        <dbReference type="ChEBI" id="CHEBI:33019"/>
        <dbReference type="ChEBI" id="CHEBI:57538"/>
        <dbReference type="ChEBI" id="CHEBI:58017"/>
        <dbReference type="EC" id="2.4.2.10"/>
    </reaction>
</comment>
<dbReference type="EC" id="2.4.2.10" evidence="2 6"/>
<feature type="binding site" description="in other chain" evidence="6">
    <location>
        <position position="92"/>
    </location>
    <ligand>
        <name>5-phospho-alpha-D-ribose 1-diphosphate</name>
        <dbReference type="ChEBI" id="CHEBI:58017"/>
        <note>ligand shared between dimeric partners</note>
    </ligand>
</feature>
<dbReference type="InterPro" id="IPR023031">
    <property type="entry name" value="OPRT"/>
</dbReference>
<dbReference type="GO" id="GO:0004588">
    <property type="term" value="F:orotate phosphoribosyltransferase activity"/>
    <property type="evidence" value="ECO:0007669"/>
    <property type="project" value="UniProtKB-UniRule"/>
</dbReference>
<comment type="similarity">
    <text evidence="6">Belongs to the purine/pyrimidine phosphoribosyltransferase family. PyrE subfamily.</text>
</comment>
<dbReference type="PANTHER" id="PTHR19278">
    <property type="entry name" value="OROTATE PHOSPHORIBOSYLTRANSFERASE"/>
    <property type="match status" value="1"/>
</dbReference>
<evidence type="ECO:0000256" key="6">
    <source>
        <dbReference type="HAMAP-Rule" id="MF_01208"/>
    </source>
</evidence>
<evidence type="ECO:0000256" key="4">
    <source>
        <dbReference type="ARBA" id="ARBA00022679"/>
    </source>
</evidence>
<comment type="caution">
    <text evidence="8">The sequence shown here is derived from an EMBL/GenBank/DDBJ whole genome shotgun (WGS) entry which is preliminary data.</text>
</comment>
<keyword evidence="5 6" id="KW-0665">Pyrimidine biosynthesis</keyword>
<evidence type="ECO:0000256" key="1">
    <source>
        <dbReference type="ARBA" id="ARBA00004889"/>
    </source>
</evidence>
<sequence length="178" mass="19679">MTQDFKIQIARDIHRHCYLTGSFTLRSGRIATEYFDKYQFEALPSLLKEVTKHMVDLIPSDTEVLAGLEMGGIPVVTMLSYHSGIPAAYVRKKAKEYGTARLAEGSEVRGKKVLLVEDVVTSGGQISLSAHDLRQIGASIDYALCVIDRQEGGTESLQQNQIQLLSFLTREDISSAIT</sequence>
<dbReference type="Gene3D" id="3.40.50.2020">
    <property type="match status" value="1"/>
</dbReference>
<keyword evidence="3 6" id="KW-0328">Glycosyltransferase</keyword>
<dbReference type="InterPro" id="IPR000836">
    <property type="entry name" value="PRTase_dom"/>
</dbReference>
<comment type="pathway">
    <text evidence="1 6">Pyrimidine metabolism; UMP biosynthesis via de novo pathway; UMP from orotate: step 1/2.</text>
</comment>
<dbReference type="PANTHER" id="PTHR19278:SF9">
    <property type="entry name" value="URIDINE 5'-MONOPHOSPHATE SYNTHASE"/>
    <property type="match status" value="1"/>
</dbReference>
<organism evidence="8 9">
    <name type="scientific">Pseudanabaena frigida</name>
    <dbReference type="NCBI Taxonomy" id="945775"/>
    <lineage>
        <taxon>Bacteria</taxon>
        <taxon>Bacillati</taxon>
        <taxon>Cyanobacteriota</taxon>
        <taxon>Cyanophyceae</taxon>
        <taxon>Pseudanabaenales</taxon>
        <taxon>Pseudanabaenaceae</taxon>
        <taxon>Pseudanabaena</taxon>
    </lineage>
</organism>
<evidence type="ECO:0000259" key="7">
    <source>
        <dbReference type="Pfam" id="PF00156"/>
    </source>
</evidence>
<dbReference type="AlphaFoldDB" id="A0A2W4W035"/>
<keyword evidence="6" id="KW-0460">Magnesium</keyword>
<dbReference type="UniPathway" id="UPA00070">
    <property type="reaction ID" value="UER00119"/>
</dbReference>
<comment type="function">
    <text evidence="6">Catalyzes the transfer of a ribosyl phosphate group from 5-phosphoribose 1-diphosphate to orotate, leading to the formation of orotidine monophosphate (OMP).</text>
</comment>
<feature type="binding site" evidence="6">
    <location>
        <position position="91"/>
    </location>
    <ligand>
        <name>5-phospho-alpha-D-ribose 1-diphosphate</name>
        <dbReference type="ChEBI" id="CHEBI:58017"/>
        <note>ligand shared between dimeric partners</note>
    </ligand>
</feature>
<evidence type="ECO:0000313" key="8">
    <source>
        <dbReference type="EMBL" id="PZO37896.1"/>
    </source>
</evidence>
<dbReference type="InterPro" id="IPR029057">
    <property type="entry name" value="PRTase-like"/>
</dbReference>
<feature type="binding site" description="in other chain" evidence="6">
    <location>
        <begin position="117"/>
        <end position="125"/>
    </location>
    <ligand>
        <name>5-phospho-alpha-D-ribose 1-diphosphate</name>
        <dbReference type="ChEBI" id="CHEBI:58017"/>
        <note>ligand shared between dimeric partners</note>
    </ligand>
</feature>
<name>A0A2W4W035_9CYAN</name>
<evidence type="ECO:0000256" key="2">
    <source>
        <dbReference type="ARBA" id="ARBA00011971"/>
    </source>
</evidence>
<comment type="cofactor">
    <cofactor evidence="6">
        <name>Mg(2+)</name>
        <dbReference type="ChEBI" id="CHEBI:18420"/>
    </cofactor>
</comment>
<dbReference type="Proteomes" id="UP000249467">
    <property type="component" value="Unassembled WGS sequence"/>
</dbReference>
<dbReference type="InterPro" id="IPR004467">
    <property type="entry name" value="Or_phspho_trans_dom"/>
</dbReference>
<proteinExistence type="inferred from homology"/>
<dbReference type="CDD" id="cd06223">
    <property type="entry name" value="PRTases_typeI"/>
    <property type="match status" value="1"/>
</dbReference>